<feature type="transmembrane region" description="Helical" evidence="2">
    <location>
        <begin position="147"/>
        <end position="167"/>
    </location>
</feature>
<dbReference type="EMBL" id="CAJVCH010539133">
    <property type="protein sequence ID" value="CAG7826238.1"/>
    <property type="molecule type" value="Genomic_DNA"/>
</dbReference>
<organism evidence="3 4">
    <name type="scientific">Allacma fusca</name>
    <dbReference type="NCBI Taxonomy" id="39272"/>
    <lineage>
        <taxon>Eukaryota</taxon>
        <taxon>Metazoa</taxon>
        <taxon>Ecdysozoa</taxon>
        <taxon>Arthropoda</taxon>
        <taxon>Hexapoda</taxon>
        <taxon>Collembola</taxon>
        <taxon>Symphypleona</taxon>
        <taxon>Sminthuridae</taxon>
        <taxon>Allacma</taxon>
    </lineage>
</organism>
<protein>
    <submittedName>
        <fullName evidence="3">Uncharacterized protein</fullName>
    </submittedName>
</protein>
<keyword evidence="2" id="KW-1133">Transmembrane helix</keyword>
<evidence type="ECO:0000313" key="4">
    <source>
        <dbReference type="Proteomes" id="UP000708208"/>
    </source>
</evidence>
<reference evidence="3" key="1">
    <citation type="submission" date="2021-06" db="EMBL/GenBank/DDBJ databases">
        <authorList>
            <person name="Hodson N. C."/>
            <person name="Mongue J. A."/>
            <person name="Jaron S. K."/>
        </authorList>
    </citation>
    <scope>NUCLEOTIDE SEQUENCE</scope>
</reference>
<proteinExistence type="predicted"/>
<dbReference type="Proteomes" id="UP000708208">
    <property type="component" value="Unassembled WGS sequence"/>
</dbReference>
<feature type="compositionally biased region" description="Polar residues" evidence="1">
    <location>
        <begin position="94"/>
        <end position="104"/>
    </location>
</feature>
<feature type="compositionally biased region" description="Basic and acidic residues" evidence="1">
    <location>
        <begin position="71"/>
        <end position="93"/>
    </location>
</feature>
<keyword evidence="2" id="KW-0812">Transmembrane</keyword>
<gene>
    <name evidence="3" type="ORF">AFUS01_LOCUS36303</name>
</gene>
<comment type="caution">
    <text evidence="3">The sequence shown here is derived from an EMBL/GenBank/DDBJ whole genome shotgun (WGS) entry which is preliminary data.</text>
</comment>
<sequence length="173" mass="19772">MEGIPYLHPENSWRKNRYCPGLSTVREENESPQIVVTSAEINRERKIKTALQRSSRKSSEYVLRGPPLTRGIEKTRKPETTHSGESRVEDDKNCSIQMESSNLDMKTEEKSLPRAERSVTRKSVFVKELKQSYDETYFVDVKIIEKLIITLCLLVSILAISVVFLALKIGSVI</sequence>
<keyword evidence="2" id="KW-0472">Membrane</keyword>
<accession>A0A8J2L4P2</accession>
<evidence type="ECO:0000313" key="3">
    <source>
        <dbReference type="EMBL" id="CAG7826238.1"/>
    </source>
</evidence>
<evidence type="ECO:0000256" key="2">
    <source>
        <dbReference type="SAM" id="Phobius"/>
    </source>
</evidence>
<dbReference type="AlphaFoldDB" id="A0A8J2L4P2"/>
<keyword evidence="4" id="KW-1185">Reference proteome</keyword>
<evidence type="ECO:0000256" key="1">
    <source>
        <dbReference type="SAM" id="MobiDB-lite"/>
    </source>
</evidence>
<name>A0A8J2L4P2_9HEXA</name>
<feature type="region of interest" description="Disordered" evidence="1">
    <location>
        <begin position="56"/>
        <end position="113"/>
    </location>
</feature>